<organism evidence="3">
    <name type="scientific">Flexilinea flocculi</name>
    <dbReference type="NCBI Taxonomy" id="1678840"/>
    <lineage>
        <taxon>Bacteria</taxon>
        <taxon>Bacillati</taxon>
        <taxon>Chloroflexota</taxon>
        <taxon>Anaerolineae</taxon>
        <taxon>Anaerolineales</taxon>
        <taxon>Anaerolineaceae</taxon>
        <taxon>Flexilinea</taxon>
    </lineage>
</organism>
<feature type="region of interest" description="Disordered" evidence="1">
    <location>
        <begin position="105"/>
        <end position="124"/>
    </location>
</feature>
<keyword evidence="2" id="KW-1133">Transmembrane helix</keyword>
<evidence type="ECO:0000313" key="3">
    <source>
        <dbReference type="EMBL" id="GAP41308.1"/>
    </source>
</evidence>
<keyword evidence="2" id="KW-0812">Transmembrane</keyword>
<keyword evidence="2" id="KW-0472">Membrane</keyword>
<dbReference type="Proteomes" id="UP000053370">
    <property type="component" value="Unassembled WGS sequence"/>
</dbReference>
<dbReference type="InterPro" id="IPR052928">
    <property type="entry name" value="Desiccation-related_membrane"/>
</dbReference>
<accession>A0A0S7BLW2</accession>
<dbReference type="STRING" id="1678840.ATC1_131293"/>
<dbReference type="EMBL" id="DF968181">
    <property type="protein sequence ID" value="GAP41308.1"/>
    <property type="molecule type" value="Genomic_DNA"/>
</dbReference>
<dbReference type="InterPro" id="IPR024623">
    <property type="entry name" value="YtxH"/>
</dbReference>
<sequence>MAERDSFSSFIIGFIAGGIAGAIATVLYAPKSGAETRNALKEKKEEILDKANLSVDEAYKQAEMAAKDARDRFEALANTTKSRAEEVTRRGQVFLEERKNQLKGLKNELEKDDSAEEIPTIPES</sequence>
<reference evidence="3" key="1">
    <citation type="journal article" date="2015" name="Genome Announc.">
        <title>Draft Genome Sequence of Anaerolineae Strain TC1, a Novel Isolate from a Methanogenic Wastewater Treatment System.</title>
        <authorList>
            <person name="Matsuura N."/>
            <person name="Tourlousse D.M."/>
            <person name="Sun L."/>
            <person name="Toyonaga M."/>
            <person name="Kuroda K."/>
            <person name="Ohashi A."/>
            <person name="Cruz R."/>
            <person name="Yamaguchi T."/>
            <person name="Sekiguchi Y."/>
        </authorList>
    </citation>
    <scope>NUCLEOTIDE SEQUENCE [LARGE SCALE GENOMIC DNA]</scope>
    <source>
        <strain evidence="3">TC1</strain>
    </source>
</reference>
<dbReference type="Pfam" id="PF12732">
    <property type="entry name" value="YtxH"/>
    <property type="match status" value="1"/>
</dbReference>
<protein>
    <submittedName>
        <fullName evidence="3">Gas vesicle protein</fullName>
    </submittedName>
</protein>
<feature type="transmembrane region" description="Helical" evidence="2">
    <location>
        <begin position="6"/>
        <end position="29"/>
    </location>
</feature>
<gene>
    <name evidence="3" type="ORF">ATC1_131293</name>
</gene>
<name>A0A0S7BLW2_9CHLR</name>
<proteinExistence type="predicted"/>
<dbReference type="OrthoDB" id="166392at2"/>
<dbReference type="AlphaFoldDB" id="A0A0S7BLW2"/>
<dbReference type="RefSeq" id="WP_062282247.1">
    <property type="nucleotide sequence ID" value="NZ_DF968181.1"/>
</dbReference>
<evidence type="ECO:0000313" key="4">
    <source>
        <dbReference type="Proteomes" id="UP000053370"/>
    </source>
</evidence>
<dbReference type="PANTHER" id="PTHR35792:SF1">
    <property type="entry name" value="SLL0268 PROTEIN"/>
    <property type="match status" value="1"/>
</dbReference>
<evidence type="ECO:0000256" key="2">
    <source>
        <dbReference type="SAM" id="Phobius"/>
    </source>
</evidence>
<keyword evidence="4" id="KW-1185">Reference proteome</keyword>
<dbReference type="PANTHER" id="PTHR35792">
    <property type="entry name" value="GENERAL STRESS PROTEIN"/>
    <property type="match status" value="1"/>
</dbReference>
<evidence type="ECO:0000256" key="1">
    <source>
        <dbReference type="SAM" id="MobiDB-lite"/>
    </source>
</evidence>